<evidence type="ECO:0000313" key="13">
    <source>
        <dbReference type="EMBL" id="OZJ02455.1"/>
    </source>
</evidence>
<dbReference type="Proteomes" id="UP000242875">
    <property type="component" value="Unassembled WGS sequence"/>
</dbReference>
<feature type="site" description="Transition state stabilizer" evidence="11">
    <location>
        <position position="18"/>
    </location>
</feature>
<dbReference type="OrthoDB" id="1934954at2759"/>
<feature type="binding site" evidence="10">
    <location>
        <position position="175"/>
    </location>
    <ligand>
        <name>substrate</name>
    </ligand>
</feature>
<proteinExistence type="inferred from homology"/>
<dbReference type="InterPro" id="IPR036393">
    <property type="entry name" value="AceGlu_kinase-like_sf"/>
</dbReference>
<evidence type="ECO:0000256" key="2">
    <source>
        <dbReference type="ARBA" id="ARBA00012908"/>
    </source>
</evidence>
<sequence length="302" mass="32711">MTFELCLVKVGGAALTDKSRPSTLADPKILTTIASQLGTAFSTFSGTRKRLVIVHGVGSFGHPQAKKYNLSSGYDMENASEDEKEYKVDGVVETRQSVMTLHQKVCDLFIAQGIPAISMSPFHYVRTLHTPKSTKPDAYIRLVEAVDRALTLGYVPVLHGDAVLDDAQGCAILSGDVVIRELARGLRAGPSPKYSLHNCTFLTDVNGVFDRDPKLTMDEPPHLIQSIKISKYQVERMVNHSSSIDVTGAMTGKLQCAMNIVKDALEAGIEPIGQVIICRAASADAMHVLCGQEADNRTVVEP</sequence>
<evidence type="ECO:0000256" key="3">
    <source>
        <dbReference type="ARBA" id="ARBA00017267"/>
    </source>
</evidence>
<keyword evidence="14" id="KW-1185">Reference proteome</keyword>
<keyword evidence="6" id="KW-0418">Kinase</keyword>
<dbReference type="PANTHER" id="PTHR43654:SF1">
    <property type="entry name" value="ISOPENTENYL PHOSPHATE KINASE"/>
    <property type="match status" value="1"/>
</dbReference>
<dbReference type="PANTHER" id="PTHR43654">
    <property type="entry name" value="GLUTAMATE 5-KINASE"/>
    <property type="match status" value="1"/>
</dbReference>
<comment type="similarity">
    <text evidence="1">Belongs to the isopentenyl phosphate kinase family.</text>
</comment>
<evidence type="ECO:0000256" key="10">
    <source>
        <dbReference type="PIRSR" id="PIRSR016496-1"/>
    </source>
</evidence>
<dbReference type="Pfam" id="PF00696">
    <property type="entry name" value="AA_kinase"/>
    <property type="match status" value="1"/>
</dbReference>
<dbReference type="EMBL" id="MVBO01000150">
    <property type="protein sequence ID" value="OZJ02455.1"/>
    <property type="molecule type" value="Genomic_DNA"/>
</dbReference>
<evidence type="ECO:0000256" key="5">
    <source>
        <dbReference type="ARBA" id="ARBA00022741"/>
    </source>
</evidence>
<accession>A0A261XVP7</accession>
<evidence type="ECO:0000256" key="6">
    <source>
        <dbReference type="ARBA" id="ARBA00022777"/>
    </source>
</evidence>
<comment type="catalytic activity">
    <reaction evidence="9">
        <text>isopentenyl phosphate + ATP = isopentenyl diphosphate + ADP</text>
        <dbReference type="Rhea" id="RHEA:33963"/>
        <dbReference type="ChEBI" id="CHEBI:30616"/>
        <dbReference type="ChEBI" id="CHEBI:65078"/>
        <dbReference type="ChEBI" id="CHEBI:128769"/>
        <dbReference type="ChEBI" id="CHEBI:456216"/>
        <dbReference type="EC" id="2.7.4.26"/>
    </reaction>
</comment>
<dbReference type="SUPFAM" id="SSF53633">
    <property type="entry name" value="Carbamate kinase-like"/>
    <property type="match status" value="1"/>
</dbReference>
<evidence type="ECO:0000256" key="1">
    <source>
        <dbReference type="ARBA" id="ARBA00010540"/>
    </source>
</evidence>
<feature type="binding site" evidence="10">
    <location>
        <position position="58"/>
    </location>
    <ligand>
        <name>ATP</name>
        <dbReference type="ChEBI" id="CHEBI:30616"/>
    </ligand>
</feature>
<evidence type="ECO:0000256" key="4">
    <source>
        <dbReference type="ARBA" id="ARBA00022679"/>
    </source>
</evidence>
<feature type="binding site" evidence="10">
    <location>
        <position position="62"/>
    </location>
    <ligand>
        <name>substrate</name>
    </ligand>
</feature>
<dbReference type="PIRSF" id="PIRSF016496">
    <property type="entry name" value="Kin_FomA"/>
    <property type="match status" value="1"/>
</dbReference>
<keyword evidence="8" id="KW-0414">Isoprene biosynthesis</keyword>
<keyword evidence="4" id="KW-0808">Transferase</keyword>
<dbReference type="GO" id="GO:0102043">
    <property type="term" value="F:isopentenyl phosphate kinase activity"/>
    <property type="evidence" value="ECO:0007669"/>
    <property type="project" value="UniProtKB-EC"/>
</dbReference>
<dbReference type="AlphaFoldDB" id="A0A261XVP7"/>
<evidence type="ECO:0000256" key="7">
    <source>
        <dbReference type="ARBA" id="ARBA00022840"/>
    </source>
</evidence>
<dbReference type="GO" id="GO:0005829">
    <property type="term" value="C:cytosol"/>
    <property type="evidence" value="ECO:0007669"/>
    <property type="project" value="TreeGrafter"/>
</dbReference>
<keyword evidence="5 10" id="KW-0547">Nucleotide-binding</keyword>
<dbReference type="GO" id="GO:0016301">
    <property type="term" value="F:kinase activity"/>
    <property type="evidence" value="ECO:0007669"/>
    <property type="project" value="UniProtKB-KW"/>
</dbReference>
<evidence type="ECO:0000313" key="14">
    <source>
        <dbReference type="Proteomes" id="UP000242875"/>
    </source>
</evidence>
<reference evidence="13 14" key="1">
    <citation type="journal article" date="2017" name="Mycologia">
        <title>Bifiguratus adelaidae, gen. et sp. nov., a new member of Mucoromycotina in endophytic and soil-dwelling habitats.</title>
        <authorList>
            <person name="Torres-Cruz T.J."/>
            <person name="Billingsley Tobias T.L."/>
            <person name="Almatruk M."/>
            <person name="Hesse C."/>
            <person name="Kuske C.R."/>
            <person name="Desiro A."/>
            <person name="Benucci G.M."/>
            <person name="Bonito G."/>
            <person name="Stajich J.E."/>
            <person name="Dunlap C."/>
            <person name="Arnold A.E."/>
            <person name="Porras-Alfaro A."/>
        </authorList>
    </citation>
    <scope>NUCLEOTIDE SEQUENCE [LARGE SCALE GENOMIC DNA]</scope>
    <source>
        <strain evidence="13 14">AZ0501</strain>
    </source>
</reference>
<dbReference type="InterPro" id="IPR001048">
    <property type="entry name" value="Asp/Glu/Uridylate_kinase"/>
</dbReference>
<dbReference type="Gene3D" id="3.40.1160.10">
    <property type="entry name" value="Acetylglutamate kinase-like"/>
    <property type="match status" value="1"/>
</dbReference>
<dbReference type="GO" id="GO:1901607">
    <property type="term" value="P:alpha-amino acid biosynthetic process"/>
    <property type="evidence" value="ECO:0007669"/>
    <property type="project" value="UniProtKB-ARBA"/>
</dbReference>
<feature type="domain" description="Aspartate/glutamate/uridylate kinase" evidence="12">
    <location>
        <begin position="5"/>
        <end position="264"/>
    </location>
</feature>
<evidence type="ECO:0000256" key="9">
    <source>
        <dbReference type="ARBA" id="ARBA00049063"/>
    </source>
</evidence>
<organism evidence="13 14">
    <name type="scientific">Bifiguratus adelaidae</name>
    <dbReference type="NCBI Taxonomy" id="1938954"/>
    <lineage>
        <taxon>Eukaryota</taxon>
        <taxon>Fungi</taxon>
        <taxon>Fungi incertae sedis</taxon>
        <taxon>Mucoromycota</taxon>
        <taxon>Mucoromycotina</taxon>
        <taxon>Endogonomycetes</taxon>
        <taxon>Endogonales</taxon>
        <taxon>Endogonales incertae sedis</taxon>
        <taxon>Bifiguratus</taxon>
    </lineage>
</organism>
<dbReference type="EC" id="2.7.4.26" evidence="2"/>
<dbReference type="GO" id="GO:0005524">
    <property type="term" value="F:ATP binding"/>
    <property type="evidence" value="ECO:0007669"/>
    <property type="project" value="UniProtKB-KW"/>
</dbReference>
<dbReference type="GO" id="GO:0016114">
    <property type="term" value="P:terpenoid biosynthetic process"/>
    <property type="evidence" value="ECO:0007669"/>
    <property type="project" value="TreeGrafter"/>
</dbReference>
<protein>
    <recommendedName>
        <fullName evidence="3">Isopentenyl phosphate kinase</fullName>
        <ecNumber evidence="2">2.7.4.26</ecNumber>
    </recommendedName>
</protein>
<name>A0A261XVP7_9FUNG</name>
<dbReference type="NCBIfam" id="NF040647">
    <property type="entry name" value="IPPK_Arch"/>
    <property type="match status" value="1"/>
</dbReference>
<keyword evidence="7 10" id="KW-0067">ATP-binding</keyword>
<feature type="binding site" evidence="10">
    <location>
        <position position="204"/>
    </location>
    <ligand>
        <name>ATP</name>
        <dbReference type="ChEBI" id="CHEBI:30616"/>
    </ligand>
</feature>
<dbReference type="InterPro" id="IPR024192">
    <property type="entry name" value="Fosfomycin_R_FomA-type"/>
</dbReference>
<evidence type="ECO:0000256" key="8">
    <source>
        <dbReference type="ARBA" id="ARBA00023229"/>
    </source>
</evidence>
<evidence type="ECO:0000259" key="12">
    <source>
        <dbReference type="Pfam" id="PF00696"/>
    </source>
</evidence>
<feature type="binding site" evidence="10">
    <location>
        <position position="253"/>
    </location>
    <ligand>
        <name>ATP</name>
        <dbReference type="ChEBI" id="CHEBI:30616"/>
    </ligand>
</feature>
<feature type="binding site" evidence="10">
    <location>
        <position position="249"/>
    </location>
    <ligand>
        <name>ATP</name>
        <dbReference type="ChEBI" id="CHEBI:30616"/>
    </ligand>
</feature>
<gene>
    <name evidence="13" type="ORF">BZG36_04095</name>
</gene>
<evidence type="ECO:0000256" key="11">
    <source>
        <dbReference type="PIRSR" id="PIRSR016496-2"/>
    </source>
</evidence>
<comment type="caution">
    <text evidence="13">The sequence shown here is derived from an EMBL/GenBank/DDBJ whole genome shotgun (WGS) entry which is preliminary data.</text>
</comment>